<evidence type="ECO:0000313" key="1">
    <source>
        <dbReference type="EMBL" id="KAH9786974.1"/>
    </source>
</evidence>
<protein>
    <submittedName>
        <fullName evidence="1">WD REPEATS REGION domain-containing protein</fullName>
    </submittedName>
</protein>
<proteinExistence type="predicted"/>
<name>A0ACB8MMB6_CITSI</name>
<reference evidence="2" key="1">
    <citation type="journal article" date="2023" name="Hortic. Res.">
        <title>A chromosome-level phased genome enabling allele-level studies in sweet orange: a case study on citrus Huanglongbing tolerance.</title>
        <authorList>
            <person name="Wu B."/>
            <person name="Yu Q."/>
            <person name="Deng Z."/>
            <person name="Duan Y."/>
            <person name="Luo F."/>
            <person name="Gmitter F. Jr."/>
        </authorList>
    </citation>
    <scope>NUCLEOTIDE SEQUENCE [LARGE SCALE GENOMIC DNA]</scope>
    <source>
        <strain evidence="2">cv. Valencia</strain>
    </source>
</reference>
<gene>
    <name evidence="1" type="ORF">KPL71_010444</name>
</gene>
<organism evidence="1 2">
    <name type="scientific">Citrus sinensis</name>
    <name type="common">Sweet orange</name>
    <name type="synonym">Citrus aurantium var. sinensis</name>
    <dbReference type="NCBI Taxonomy" id="2711"/>
    <lineage>
        <taxon>Eukaryota</taxon>
        <taxon>Viridiplantae</taxon>
        <taxon>Streptophyta</taxon>
        <taxon>Embryophyta</taxon>
        <taxon>Tracheophyta</taxon>
        <taxon>Spermatophyta</taxon>
        <taxon>Magnoliopsida</taxon>
        <taxon>eudicotyledons</taxon>
        <taxon>Gunneridae</taxon>
        <taxon>Pentapetalae</taxon>
        <taxon>rosids</taxon>
        <taxon>malvids</taxon>
        <taxon>Sapindales</taxon>
        <taxon>Rutaceae</taxon>
        <taxon>Aurantioideae</taxon>
        <taxon>Citrus</taxon>
    </lineage>
</organism>
<keyword evidence="2" id="KW-1185">Reference proteome</keyword>
<evidence type="ECO:0000313" key="2">
    <source>
        <dbReference type="Proteomes" id="UP000829398"/>
    </source>
</evidence>
<comment type="caution">
    <text evidence="1">The sequence shown here is derived from an EMBL/GenBank/DDBJ whole genome shotgun (WGS) entry which is preliminary data.</text>
</comment>
<dbReference type="Proteomes" id="UP000829398">
    <property type="component" value="Chromosome 3"/>
</dbReference>
<dbReference type="EMBL" id="CM039172">
    <property type="protein sequence ID" value="KAH9786974.1"/>
    <property type="molecule type" value="Genomic_DNA"/>
</dbReference>
<accession>A0ACB8MMB6</accession>
<sequence>MGKKDLSEWRLDVGQYLGEISALCFVHLPSHLSSLPFLLAGSGSQVLLYDLEAGTLIRPFQVFHGIRLHGISCNFINCTEGSVSTRVTFEVALFGEKRVKLFELNFELSPNSQYQPETCVNLSLVQSLPRLSHWVFDVCFLKVCNGNRSLAIGCSDNSIRVWDISNSSIILEVHSPERCLLYSMKLWGDNLEALRIASAIFGMVYFLQIIVWKVDWEHVAPLLNSPEGNHAHGSSSDFKCFKLQDQQHTAVNLFRLVGHEGSIFRIEWSSCGSKLVSVSDDRSARIWEVRAEYWKDSDSIEEVGSSVLYGHSARVWDCCLTDSVTLETMQFVDGCLFFMFRLVLVGDMLRMLYSYVLLFIITAGEDCTCRVWGSDGKQLKMIKEHIGRGIWRCLYDSLSSLLVTAGFDSAIKVHQFQAFLPGSLESHPEAKEFNGRTEIFSIKIPNFSEQIRLTDSKSEYVRCLHLTSEDTLYIATNHGYLYHTKLCDMDSVNWNKILQVSEGMPIICMDLLSNEPKYPCGIDDWVALGDGKGNMTIVRVVGDVHTPQLSFTFTWSAGIERQLLGTYWCKSLGHRFIFTADPKGRLKLWQLCDPFSSVCYESSKTNNVFLVAEFSSCFGARIMCLDASFEDEVLFCGDLRGNLVLFPLLRDLLNDKSVALHVEVSPLNYFKGAHGISTVSTLSVAKLRSNQTEIRSTGGDGCICYLEYNKDRESLEFIGMKQVKELSLIQSVSAENNSIDLASCNYAAGFASTDFIIWNLITEAKVVQIPCGGWRRPHSYFLGDVPEIKNCFAYVKCTSYGSLVFIFVSYPSFNLLFKDEVIHIHRHWISNGERKMFPKNLHMQFHGREIHTLCFVSENFQVGANVKKSALNKSSWIATGCEDGTVRLTRYSPGFENWSSSKLLGEHVGGSAVRSICFVSEINQISAVVDNVSEEINRQNGVAEDKENPFLLISVGAKRVLTSWLLRHRGIDEMEETTVESKYNRNGNDLELSLGASSSLSFQWLSTDMPTKNSSTHGKKKDIKKVDHITRNIASMNANEKTGSISSESREREAKAFLGDKYEDDWRYLAVTAFLVKCPGSRLTVCFVVVACSDATLALRALILPLRLWFEVAMLVPLSSPVLALQHVIMPIHLPSKENVQIGSSYFVISGATDGSIAFWDVTGHVEAFVQQVSTLHIENFIDCQKRPRTGRGSQGGRWWRNLRHTRPNKESGSSIVSVRTEGGVQNHDACGVSANVNDTENCTVEDGQIASCEPELNAVNSTSETSEIRPIHILKAHQSGVNCLHVSKIKNCWSTECGFHFYVVSGGDDQAIHCLRVDLSLLSRGPDSEIIAADVINSNSESEDVKSLIYYGQEQNQNYRIRFYNYFRATSAHSSAIKVRIVFLSNDMLPWKNKYTGLLIMFEQGIWTDGTWVFSTGLDQRIRFWLLEEHSILSQHAHLVVSVPEPEALSARACGRNHYEIAVAGRGMQMVEFHASTDIDEEQ</sequence>